<reference evidence="1 2" key="2">
    <citation type="submission" date="2018-11" db="EMBL/GenBank/DDBJ databases">
        <authorList>
            <consortium name="Pathogen Informatics"/>
        </authorList>
    </citation>
    <scope>NUCLEOTIDE SEQUENCE [LARGE SCALE GENOMIC DNA]</scope>
</reference>
<sequence>LTRISLNKWFENRGSFASDISVTSAIQLALLLLPTELRFQMQVFFEHAQEVVANAKRHLRPETTLEFVQPSQLAYWFSFRFFSHSQRGLKNSGRALLEFLLSQPNPLALFKTPKSCLKDGLLILPVNKPYPREKLVTLLDGAQRLSPVDSGKEYKLNGTNHMKNERSRIIQRCQSSSPVYPSTSTSSSKTKFFCIVKRDILVVVTTEIKRSNIYHLQGR</sequence>
<evidence type="ECO:0000313" key="2">
    <source>
        <dbReference type="Proteomes" id="UP000278807"/>
    </source>
</evidence>
<gene>
    <name evidence="1" type="ORF">HNAJ_LOCUS4963</name>
</gene>
<protein>
    <submittedName>
        <fullName evidence="3">SERPIN domain-containing protein</fullName>
    </submittedName>
</protein>
<dbReference type="OrthoDB" id="6263361at2759"/>
<dbReference type="Proteomes" id="UP000278807">
    <property type="component" value="Unassembled WGS sequence"/>
</dbReference>
<dbReference type="AlphaFoldDB" id="A0A0R3TD27"/>
<keyword evidence="2" id="KW-1185">Reference proteome</keyword>
<proteinExistence type="predicted"/>
<accession>A0A0R3TD27</accession>
<reference evidence="3" key="1">
    <citation type="submission" date="2017-02" db="UniProtKB">
        <authorList>
            <consortium name="WormBaseParasite"/>
        </authorList>
    </citation>
    <scope>IDENTIFICATION</scope>
</reference>
<dbReference type="WBParaSite" id="HNAJ_0000496601-mRNA-1">
    <property type="protein sequence ID" value="HNAJ_0000496601-mRNA-1"/>
    <property type="gene ID" value="HNAJ_0000496601"/>
</dbReference>
<evidence type="ECO:0000313" key="3">
    <source>
        <dbReference type="WBParaSite" id="HNAJ_0000496601-mRNA-1"/>
    </source>
</evidence>
<name>A0A0R3TD27_RODNA</name>
<evidence type="ECO:0000313" key="1">
    <source>
        <dbReference type="EMBL" id="VDO00823.1"/>
    </source>
</evidence>
<dbReference type="EMBL" id="UZAE01003878">
    <property type="protein sequence ID" value="VDO00823.1"/>
    <property type="molecule type" value="Genomic_DNA"/>
</dbReference>
<organism evidence="3">
    <name type="scientific">Rodentolepis nana</name>
    <name type="common">Dwarf tapeworm</name>
    <name type="synonym">Hymenolepis nana</name>
    <dbReference type="NCBI Taxonomy" id="102285"/>
    <lineage>
        <taxon>Eukaryota</taxon>
        <taxon>Metazoa</taxon>
        <taxon>Spiralia</taxon>
        <taxon>Lophotrochozoa</taxon>
        <taxon>Platyhelminthes</taxon>
        <taxon>Cestoda</taxon>
        <taxon>Eucestoda</taxon>
        <taxon>Cyclophyllidea</taxon>
        <taxon>Hymenolepididae</taxon>
        <taxon>Rodentolepis</taxon>
    </lineage>
</organism>